<dbReference type="AlphaFoldDB" id="A0A853GCG4"/>
<dbReference type="InterPro" id="IPR006597">
    <property type="entry name" value="Sel1-like"/>
</dbReference>
<accession>A0A853GCG4</accession>
<sequence>MIKFIYLILLFSLPIQALQILQLINDNQVIHQLDLPQLDTLLSSEQLLTKLKKSANRGNARSQFSLANMYNNSINVTKDNKLAFYWYLQVAEQGYASAQFNVANSYFYGLGVGKDLEQAFNWYKKAVKNGHVQAQYNLATLYLNGDGVEKNSKQAVYWYQKSAEQGYLEAYYHLALLQLIGNGIDKDIKKALNILLDLSAKGHQVSQYQLYLIYNKGEFVVKNDILAKTYLLKAVKGGYAKAQYQLGKSFLDQDMDKKAAVHYLELAANQKNVLAFNLLEKLQSKLQKEVQDRQKKDTMQFAANIDQSIVTVALPMVGVLKQDIWPVRFNLNKEFNHVIANFIPNQSEIASSLSYNIKLHVNLEELFLNAKQGNPIAQYNLSMLYHKGEGVQKDNRAAFILMYQSANQDITQSQNTLAKMYMNGVGIHIDYNKAYYWASVTTRKGSQEGKRILLYLIDNL</sequence>
<evidence type="ECO:0000313" key="2">
    <source>
        <dbReference type="Proteomes" id="UP000525329"/>
    </source>
</evidence>
<organism evidence="1 2">
    <name type="scientific">Candidatus Vesicomyosocius endoextente</name>
    <dbReference type="NCBI Taxonomy" id="2738853"/>
    <lineage>
        <taxon>Bacteria</taxon>
        <taxon>Pseudomonadati</taxon>
        <taxon>Pseudomonadota</taxon>
        <taxon>Gammaproteobacteria</taxon>
        <taxon>Candidatus Pseudothioglobaceae</taxon>
        <taxon>Candidatus Vesicomyidisocius</taxon>
    </lineage>
</organism>
<evidence type="ECO:0000313" key="1">
    <source>
        <dbReference type="EMBL" id="NYT52530.1"/>
    </source>
</evidence>
<dbReference type="PANTHER" id="PTHR11102:SF160">
    <property type="entry name" value="ERAD-ASSOCIATED E3 UBIQUITIN-PROTEIN LIGASE COMPONENT HRD3"/>
    <property type="match status" value="1"/>
</dbReference>
<protein>
    <submittedName>
        <fullName evidence="1">Sel1 repeat family protein</fullName>
    </submittedName>
</protein>
<dbReference type="InterPro" id="IPR050767">
    <property type="entry name" value="Sel1_AlgK"/>
</dbReference>
<dbReference type="EMBL" id="JACCHU010000002">
    <property type="protein sequence ID" value="NYT52530.1"/>
    <property type="molecule type" value="Genomic_DNA"/>
</dbReference>
<dbReference type="Pfam" id="PF08238">
    <property type="entry name" value="Sel1"/>
    <property type="match status" value="8"/>
</dbReference>
<name>A0A853GCG4_9GAMM</name>
<dbReference type="PANTHER" id="PTHR11102">
    <property type="entry name" value="SEL-1-LIKE PROTEIN"/>
    <property type="match status" value="1"/>
</dbReference>
<reference evidence="1 2" key="1">
    <citation type="submission" date="2020-05" db="EMBL/GenBank/DDBJ databases">
        <title>Horizontal transmission and recombination maintain forever young bacterial symbiont genomes.</title>
        <authorList>
            <person name="Russell S.L."/>
            <person name="Pepper-Tunick E."/>
            <person name="Svedberg J."/>
            <person name="Byrne A."/>
            <person name="Ruelas Castillo J."/>
            <person name="Vollmers C."/>
            <person name="Beinart R.A."/>
            <person name="Corbett-Detig R."/>
        </authorList>
    </citation>
    <scope>NUCLEOTIDE SEQUENCE [LARGE SCALE GENOMIC DNA]</scope>
    <source>
        <strain evidence="1">Monterey_2004</strain>
    </source>
</reference>
<dbReference type="SUPFAM" id="SSF81901">
    <property type="entry name" value="HCP-like"/>
    <property type="match status" value="3"/>
</dbReference>
<dbReference type="SMART" id="SM00671">
    <property type="entry name" value="SEL1"/>
    <property type="match status" value="8"/>
</dbReference>
<gene>
    <name evidence="1" type="ORF">H0A74_03030</name>
</gene>
<dbReference type="Proteomes" id="UP000525329">
    <property type="component" value="Unassembled WGS sequence"/>
</dbReference>
<proteinExistence type="predicted"/>
<comment type="caution">
    <text evidence="1">The sequence shown here is derived from an EMBL/GenBank/DDBJ whole genome shotgun (WGS) entry which is preliminary data.</text>
</comment>
<dbReference type="Gene3D" id="1.25.40.10">
    <property type="entry name" value="Tetratricopeptide repeat domain"/>
    <property type="match status" value="3"/>
</dbReference>
<dbReference type="InterPro" id="IPR011990">
    <property type="entry name" value="TPR-like_helical_dom_sf"/>
</dbReference>